<organism evidence="3 4">
    <name type="scientific">Pyricularia oryzae</name>
    <name type="common">Rice blast fungus</name>
    <name type="synonym">Magnaporthe oryzae</name>
    <dbReference type="NCBI Taxonomy" id="318829"/>
    <lineage>
        <taxon>Eukaryota</taxon>
        <taxon>Fungi</taxon>
        <taxon>Dikarya</taxon>
        <taxon>Ascomycota</taxon>
        <taxon>Pezizomycotina</taxon>
        <taxon>Sordariomycetes</taxon>
        <taxon>Sordariomycetidae</taxon>
        <taxon>Magnaporthales</taxon>
        <taxon>Pyriculariaceae</taxon>
        <taxon>Pyricularia</taxon>
    </lineage>
</organism>
<accession>A0A4P7NB74</accession>
<feature type="transmembrane region" description="Helical" evidence="2">
    <location>
        <begin position="57"/>
        <end position="75"/>
    </location>
</feature>
<evidence type="ECO:0000313" key="4">
    <source>
        <dbReference type="Proteomes" id="UP000294847"/>
    </source>
</evidence>
<evidence type="ECO:0000256" key="2">
    <source>
        <dbReference type="SAM" id="Phobius"/>
    </source>
</evidence>
<keyword evidence="2" id="KW-0472">Membrane</keyword>
<gene>
    <name evidence="3" type="ORF">PoMZ_04828</name>
</gene>
<reference evidence="3 4" key="1">
    <citation type="journal article" date="2019" name="Mol. Biol. Evol.">
        <title>Blast fungal genomes show frequent chromosomal changes, gene gains and losses, and effector gene turnover.</title>
        <authorList>
            <person name="Gomez Luciano L.B."/>
            <person name="Jason Tsai I."/>
            <person name="Chuma I."/>
            <person name="Tosa Y."/>
            <person name="Chen Y.H."/>
            <person name="Li J.Y."/>
            <person name="Li M.Y."/>
            <person name="Jade Lu M.Y."/>
            <person name="Nakayashiki H."/>
            <person name="Li W.H."/>
        </authorList>
    </citation>
    <scope>NUCLEOTIDE SEQUENCE [LARGE SCALE GENOMIC DNA]</scope>
    <source>
        <strain evidence="3">MZ5-1-6</strain>
    </source>
</reference>
<dbReference type="EMBL" id="CP034206">
    <property type="protein sequence ID" value="QBZ59863.1"/>
    <property type="molecule type" value="Genomic_DNA"/>
</dbReference>
<protein>
    <submittedName>
        <fullName evidence="3">Uncharacterized protein</fullName>
    </submittedName>
</protein>
<evidence type="ECO:0000313" key="3">
    <source>
        <dbReference type="EMBL" id="QBZ59863.1"/>
    </source>
</evidence>
<proteinExistence type="predicted"/>
<keyword evidence="2" id="KW-0812">Transmembrane</keyword>
<dbReference type="AlphaFoldDB" id="A0A4P7NB74"/>
<dbReference type="Proteomes" id="UP000294847">
    <property type="component" value="Chromosome 3"/>
</dbReference>
<evidence type="ECO:0000256" key="1">
    <source>
        <dbReference type="SAM" id="MobiDB-lite"/>
    </source>
</evidence>
<feature type="compositionally biased region" description="Basic residues" evidence="1">
    <location>
        <begin position="99"/>
        <end position="121"/>
    </location>
</feature>
<name>A0A4P7NB74_PYROR</name>
<keyword evidence="2" id="KW-1133">Transmembrane helix</keyword>
<feature type="region of interest" description="Disordered" evidence="1">
    <location>
        <begin position="89"/>
        <end position="161"/>
    </location>
</feature>
<sequence length="161" mass="18091">MAPSQPLTHLLDTLVLATRTMGNDVPSPVERRQAPATVTVISTQGGNANQQLSGGEIAGIVIGSIAGFLLIIWLIRWSCTQQRVPDEKPSYYHQEVSPGRHRSRSHGHRHHHHHRHSRSRSRGPDVRVVHSHTSAHPGGHAEPAEPTRVYYEKRRRSHSRY</sequence>